<dbReference type="HOGENOM" id="CLU_3088282_0_0_1"/>
<dbReference type="Proteomes" id="UP000016932">
    <property type="component" value="Unassembled WGS sequence"/>
</dbReference>
<proteinExistence type="predicted"/>
<sequence length="52" mass="6108">MLVLIFPFDNSSYDQVRAAQRDIFQLTYRRPLWLSLWFVLMHLRAGTVPPAG</sequence>
<evidence type="ECO:0000313" key="2">
    <source>
        <dbReference type="Proteomes" id="UP000016932"/>
    </source>
</evidence>
<dbReference type="KEGG" id="pfj:MYCFIDRAFT_179569"/>
<dbReference type="VEuPathDB" id="FungiDB:MYCFIDRAFT_179569"/>
<evidence type="ECO:0000313" key="1">
    <source>
        <dbReference type="EMBL" id="EME78124.1"/>
    </source>
</evidence>
<name>M2ZG55_PSEFD</name>
<reference evidence="1 2" key="1">
    <citation type="journal article" date="2012" name="PLoS Pathog.">
        <title>Diverse lifestyles and strategies of plant pathogenesis encoded in the genomes of eighteen Dothideomycetes fungi.</title>
        <authorList>
            <person name="Ohm R.A."/>
            <person name="Feau N."/>
            <person name="Henrissat B."/>
            <person name="Schoch C.L."/>
            <person name="Horwitz B.A."/>
            <person name="Barry K.W."/>
            <person name="Condon B.J."/>
            <person name="Copeland A.C."/>
            <person name="Dhillon B."/>
            <person name="Glaser F."/>
            <person name="Hesse C.N."/>
            <person name="Kosti I."/>
            <person name="LaButti K."/>
            <person name="Lindquist E.A."/>
            <person name="Lucas S."/>
            <person name="Salamov A.A."/>
            <person name="Bradshaw R.E."/>
            <person name="Ciuffetti L."/>
            <person name="Hamelin R.C."/>
            <person name="Kema G.H.J."/>
            <person name="Lawrence C."/>
            <person name="Scott J.A."/>
            <person name="Spatafora J.W."/>
            <person name="Turgeon B.G."/>
            <person name="de Wit P.J.G.M."/>
            <person name="Zhong S."/>
            <person name="Goodwin S.B."/>
            <person name="Grigoriev I.V."/>
        </authorList>
    </citation>
    <scope>NUCLEOTIDE SEQUENCE [LARGE SCALE GENOMIC DNA]</scope>
    <source>
        <strain evidence="1 2">CIRAD86</strain>
    </source>
</reference>
<dbReference type="EMBL" id="KB446564">
    <property type="protein sequence ID" value="EME78124.1"/>
    <property type="molecule type" value="Genomic_DNA"/>
</dbReference>
<dbReference type="AlphaFoldDB" id="M2ZG55"/>
<gene>
    <name evidence="1" type="ORF">MYCFIDRAFT_179569</name>
</gene>
<accession>M2ZG55</accession>
<dbReference type="RefSeq" id="XP_007931816.1">
    <property type="nucleotide sequence ID" value="XM_007933625.1"/>
</dbReference>
<protein>
    <submittedName>
        <fullName evidence="1">Uncharacterized protein</fullName>
    </submittedName>
</protein>
<dbReference type="GeneID" id="19334154"/>
<keyword evidence="2" id="KW-1185">Reference proteome</keyword>
<organism evidence="1 2">
    <name type="scientific">Pseudocercospora fijiensis (strain CIRAD86)</name>
    <name type="common">Black leaf streak disease fungus</name>
    <name type="synonym">Mycosphaerella fijiensis</name>
    <dbReference type="NCBI Taxonomy" id="383855"/>
    <lineage>
        <taxon>Eukaryota</taxon>
        <taxon>Fungi</taxon>
        <taxon>Dikarya</taxon>
        <taxon>Ascomycota</taxon>
        <taxon>Pezizomycotina</taxon>
        <taxon>Dothideomycetes</taxon>
        <taxon>Dothideomycetidae</taxon>
        <taxon>Mycosphaerellales</taxon>
        <taxon>Mycosphaerellaceae</taxon>
        <taxon>Pseudocercospora</taxon>
    </lineage>
</organism>